<comment type="caution">
    <text evidence="5">The sequence shown here is derived from an EMBL/GenBank/DDBJ whole genome shotgun (WGS) entry which is preliminary data.</text>
</comment>
<evidence type="ECO:0000259" key="4">
    <source>
        <dbReference type="PROSITE" id="PS01031"/>
    </source>
</evidence>
<protein>
    <submittedName>
        <fullName evidence="5">HSP20-like chaperone</fullName>
    </submittedName>
</protein>
<dbReference type="Pfam" id="PF00011">
    <property type="entry name" value="HSP20"/>
    <property type="match status" value="1"/>
</dbReference>
<dbReference type="PANTHER" id="PTHR11527">
    <property type="entry name" value="HEAT-SHOCK PROTEIN 20 FAMILY MEMBER"/>
    <property type="match status" value="1"/>
</dbReference>
<dbReference type="KEGG" id="cput:CONPUDRAFT_158417"/>
<feature type="domain" description="SHSP" evidence="4">
    <location>
        <begin position="28"/>
        <end position="140"/>
    </location>
</feature>
<evidence type="ECO:0000313" key="6">
    <source>
        <dbReference type="Proteomes" id="UP000053558"/>
    </source>
</evidence>
<dbReference type="AlphaFoldDB" id="A0A5M3MCL6"/>
<keyword evidence="1" id="KW-0346">Stress response</keyword>
<accession>A0A5M3MCL6</accession>
<proteinExistence type="inferred from homology"/>
<dbReference type="RefSeq" id="XP_007773624.1">
    <property type="nucleotide sequence ID" value="XM_007775434.1"/>
</dbReference>
<dbReference type="InterPro" id="IPR002068">
    <property type="entry name" value="A-crystallin/Hsp20_dom"/>
</dbReference>
<dbReference type="Proteomes" id="UP000053558">
    <property type="component" value="Unassembled WGS sequence"/>
</dbReference>
<dbReference type="EMBL" id="JH711586">
    <property type="protein sequence ID" value="EIW76391.1"/>
    <property type="molecule type" value="Genomic_DNA"/>
</dbReference>
<keyword evidence="6" id="KW-1185">Reference proteome</keyword>
<comment type="similarity">
    <text evidence="2 3">Belongs to the small heat shock protein (HSP20) family.</text>
</comment>
<dbReference type="InterPro" id="IPR031107">
    <property type="entry name" value="Small_HSP"/>
</dbReference>
<evidence type="ECO:0000256" key="1">
    <source>
        <dbReference type="ARBA" id="ARBA00023016"/>
    </source>
</evidence>
<dbReference type="OrthoDB" id="1431247at2759"/>
<dbReference type="InterPro" id="IPR008978">
    <property type="entry name" value="HSP20-like_chaperone"/>
</dbReference>
<evidence type="ECO:0000256" key="3">
    <source>
        <dbReference type="RuleBase" id="RU003616"/>
    </source>
</evidence>
<gene>
    <name evidence="5" type="ORF">CONPUDRAFT_158417</name>
</gene>
<name>A0A5M3MCL6_CONPW</name>
<dbReference type="CDD" id="cd06464">
    <property type="entry name" value="ACD_sHsps-like"/>
    <property type="match status" value="1"/>
</dbReference>
<sequence length="140" mass="15512">MSLIRGVYDPFADFNRFFDDAFLSRFSGGDANANREVDIHEDANNTATETFELPGLKKDDVSIQLHNNRLTVSGETNVSSEREENGFAVRERSFGQFERTLRLSEGVNEAGIKTNIQDGLLTVSYPSLPAGQAPKPMIVL</sequence>
<evidence type="ECO:0000256" key="2">
    <source>
        <dbReference type="PROSITE-ProRule" id="PRU00285"/>
    </source>
</evidence>
<organism evidence="5 6">
    <name type="scientific">Coniophora puteana (strain RWD-64-598)</name>
    <name type="common">Brown rot fungus</name>
    <dbReference type="NCBI Taxonomy" id="741705"/>
    <lineage>
        <taxon>Eukaryota</taxon>
        <taxon>Fungi</taxon>
        <taxon>Dikarya</taxon>
        <taxon>Basidiomycota</taxon>
        <taxon>Agaricomycotina</taxon>
        <taxon>Agaricomycetes</taxon>
        <taxon>Agaricomycetidae</taxon>
        <taxon>Boletales</taxon>
        <taxon>Coniophorineae</taxon>
        <taxon>Coniophoraceae</taxon>
        <taxon>Coniophora</taxon>
    </lineage>
</organism>
<dbReference type="PROSITE" id="PS01031">
    <property type="entry name" value="SHSP"/>
    <property type="match status" value="1"/>
</dbReference>
<dbReference type="Gene3D" id="2.60.40.790">
    <property type="match status" value="1"/>
</dbReference>
<dbReference type="GeneID" id="19203911"/>
<evidence type="ECO:0000313" key="5">
    <source>
        <dbReference type="EMBL" id="EIW76391.1"/>
    </source>
</evidence>
<dbReference type="SUPFAM" id="SSF49764">
    <property type="entry name" value="HSP20-like chaperones"/>
    <property type="match status" value="1"/>
</dbReference>
<reference evidence="6" key="1">
    <citation type="journal article" date="2012" name="Science">
        <title>The Paleozoic origin of enzymatic lignin decomposition reconstructed from 31 fungal genomes.</title>
        <authorList>
            <person name="Floudas D."/>
            <person name="Binder M."/>
            <person name="Riley R."/>
            <person name="Barry K."/>
            <person name="Blanchette R.A."/>
            <person name="Henrissat B."/>
            <person name="Martinez A.T."/>
            <person name="Otillar R."/>
            <person name="Spatafora J.W."/>
            <person name="Yadav J.S."/>
            <person name="Aerts A."/>
            <person name="Benoit I."/>
            <person name="Boyd A."/>
            <person name="Carlson A."/>
            <person name="Copeland A."/>
            <person name="Coutinho P.M."/>
            <person name="de Vries R.P."/>
            <person name="Ferreira P."/>
            <person name="Findley K."/>
            <person name="Foster B."/>
            <person name="Gaskell J."/>
            <person name="Glotzer D."/>
            <person name="Gorecki P."/>
            <person name="Heitman J."/>
            <person name="Hesse C."/>
            <person name="Hori C."/>
            <person name="Igarashi K."/>
            <person name="Jurgens J.A."/>
            <person name="Kallen N."/>
            <person name="Kersten P."/>
            <person name="Kohler A."/>
            <person name="Kuees U."/>
            <person name="Kumar T.K.A."/>
            <person name="Kuo A."/>
            <person name="LaButti K."/>
            <person name="Larrondo L.F."/>
            <person name="Lindquist E."/>
            <person name="Ling A."/>
            <person name="Lombard V."/>
            <person name="Lucas S."/>
            <person name="Lundell T."/>
            <person name="Martin R."/>
            <person name="McLaughlin D.J."/>
            <person name="Morgenstern I."/>
            <person name="Morin E."/>
            <person name="Murat C."/>
            <person name="Nagy L.G."/>
            <person name="Nolan M."/>
            <person name="Ohm R.A."/>
            <person name="Patyshakuliyeva A."/>
            <person name="Rokas A."/>
            <person name="Ruiz-Duenas F.J."/>
            <person name="Sabat G."/>
            <person name="Salamov A."/>
            <person name="Samejima M."/>
            <person name="Schmutz J."/>
            <person name="Slot J.C."/>
            <person name="St John F."/>
            <person name="Stenlid J."/>
            <person name="Sun H."/>
            <person name="Sun S."/>
            <person name="Syed K."/>
            <person name="Tsang A."/>
            <person name="Wiebenga A."/>
            <person name="Young D."/>
            <person name="Pisabarro A."/>
            <person name="Eastwood D.C."/>
            <person name="Martin F."/>
            <person name="Cullen D."/>
            <person name="Grigoriev I.V."/>
            <person name="Hibbett D.S."/>
        </authorList>
    </citation>
    <scope>NUCLEOTIDE SEQUENCE [LARGE SCALE GENOMIC DNA]</scope>
    <source>
        <strain evidence="6">RWD-64-598 SS2</strain>
    </source>
</reference>